<dbReference type="AlphaFoldDB" id="A0A5B0DVF1"/>
<dbReference type="EMBL" id="VTWH01000002">
    <property type="protein sequence ID" value="KAA0970797.1"/>
    <property type="molecule type" value="Genomic_DNA"/>
</dbReference>
<gene>
    <name evidence="1" type="ORF">FPY71_09995</name>
</gene>
<organism evidence="1 2">
    <name type="scientific">Aureimonas fodinaquatilis</name>
    <dbReference type="NCBI Taxonomy" id="2565783"/>
    <lineage>
        <taxon>Bacteria</taxon>
        <taxon>Pseudomonadati</taxon>
        <taxon>Pseudomonadota</taxon>
        <taxon>Alphaproteobacteria</taxon>
        <taxon>Hyphomicrobiales</taxon>
        <taxon>Aurantimonadaceae</taxon>
        <taxon>Aureimonas</taxon>
    </lineage>
</organism>
<proteinExistence type="predicted"/>
<sequence length="148" mass="16759">MEEFVYHGMFDEQGLPITYFRSDAWPMVPDGAVELTEDQWREFIYHSGLRRWDGEKPVEYVPPAPEPIPVTEVTMRQAKIQLSRAGILTQADAAIQSMPGQQGEEARIEWQYATTLRRAHPLVDALGSQLGLSVEQIDELFEAAALID</sequence>
<comment type="caution">
    <text evidence="1">The sequence shown here is derived from an EMBL/GenBank/DDBJ whole genome shotgun (WGS) entry which is preliminary data.</text>
</comment>
<dbReference type="OrthoDB" id="8395907at2"/>
<reference evidence="1 2" key="1">
    <citation type="submission" date="2019-08" db="EMBL/GenBank/DDBJ databases">
        <title>Aureimonas fodiniaquatilis sp. nov., isolated from a coal mine wastewater.</title>
        <authorList>
            <person name="Kim W."/>
        </authorList>
    </citation>
    <scope>NUCLEOTIDE SEQUENCE [LARGE SCALE GENOMIC DNA]</scope>
    <source>
        <strain evidence="1 2">CAU 1482</strain>
    </source>
</reference>
<name>A0A5B0DVF1_9HYPH</name>
<keyword evidence="2" id="KW-1185">Reference proteome</keyword>
<protein>
    <submittedName>
        <fullName evidence="1">Uncharacterized protein</fullName>
    </submittedName>
</protein>
<accession>A0A5B0DVF1</accession>
<dbReference type="RefSeq" id="WP_149300103.1">
    <property type="nucleotide sequence ID" value="NZ_VTWH01000002.1"/>
</dbReference>
<evidence type="ECO:0000313" key="2">
    <source>
        <dbReference type="Proteomes" id="UP000324738"/>
    </source>
</evidence>
<evidence type="ECO:0000313" key="1">
    <source>
        <dbReference type="EMBL" id="KAA0970797.1"/>
    </source>
</evidence>
<dbReference type="Proteomes" id="UP000324738">
    <property type="component" value="Unassembled WGS sequence"/>
</dbReference>